<accession>A0ABP4NHT0</accession>
<dbReference type="RefSeq" id="WP_344183714.1">
    <property type="nucleotide sequence ID" value="NZ_BAAANC010000006.1"/>
</dbReference>
<evidence type="ECO:0000313" key="7">
    <source>
        <dbReference type="EMBL" id="GAA1562034.1"/>
    </source>
</evidence>
<comment type="caution">
    <text evidence="7">The sequence shown here is derived from an EMBL/GenBank/DDBJ whole genome shotgun (WGS) entry which is preliminary data.</text>
</comment>
<feature type="domain" description="N-acetylmuramoyl-L-alanine amidase" evidence="6">
    <location>
        <begin position="221"/>
        <end position="349"/>
    </location>
</feature>
<dbReference type="Proteomes" id="UP001500363">
    <property type="component" value="Unassembled WGS sequence"/>
</dbReference>
<dbReference type="SUPFAM" id="SSF55846">
    <property type="entry name" value="N-acetylmuramoyl-L-alanine amidase-like"/>
    <property type="match status" value="1"/>
</dbReference>
<dbReference type="InterPro" id="IPR051206">
    <property type="entry name" value="NAMLAA_amidase_2"/>
</dbReference>
<evidence type="ECO:0000256" key="1">
    <source>
        <dbReference type="ARBA" id="ARBA00001561"/>
    </source>
</evidence>
<reference evidence="8" key="1">
    <citation type="journal article" date="2019" name="Int. J. Syst. Evol. Microbiol.">
        <title>The Global Catalogue of Microorganisms (GCM) 10K type strain sequencing project: providing services to taxonomists for standard genome sequencing and annotation.</title>
        <authorList>
            <consortium name="The Broad Institute Genomics Platform"/>
            <consortium name="The Broad Institute Genome Sequencing Center for Infectious Disease"/>
            <person name="Wu L."/>
            <person name="Ma J."/>
        </authorList>
    </citation>
    <scope>NUCLEOTIDE SEQUENCE [LARGE SCALE GENOMIC DNA]</scope>
    <source>
        <strain evidence="8">JCM 14303</strain>
    </source>
</reference>
<dbReference type="EMBL" id="BAAANC010000006">
    <property type="protein sequence ID" value="GAA1562034.1"/>
    <property type="molecule type" value="Genomic_DNA"/>
</dbReference>
<proteinExistence type="predicted"/>
<evidence type="ECO:0000256" key="2">
    <source>
        <dbReference type="ARBA" id="ARBA00011901"/>
    </source>
</evidence>
<dbReference type="InterPro" id="IPR023346">
    <property type="entry name" value="Lysozyme-like_dom_sf"/>
</dbReference>
<dbReference type="InterPro" id="IPR036505">
    <property type="entry name" value="Amidase/PGRP_sf"/>
</dbReference>
<gene>
    <name evidence="7" type="ORF">GCM10009741_79310</name>
</gene>
<dbReference type="CDD" id="cd06583">
    <property type="entry name" value="PGRP"/>
    <property type="match status" value="1"/>
</dbReference>
<dbReference type="InterPro" id="IPR002502">
    <property type="entry name" value="Amidase_domain"/>
</dbReference>
<evidence type="ECO:0000256" key="4">
    <source>
        <dbReference type="ARBA" id="ARBA00023316"/>
    </source>
</evidence>
<protein>
    <recommendedName>
        <fullName evidence="2">N-acetylmuramoyl-L-alanine amidase</fullName>
        <ecNumber evidence="2">3.5.1.28</ecNumber>
    </recommendedName>
</protein>
<dbReference type="SMART" id="SM00644">
    <property type="entry name" value="Ami_2"/>
    <property type="match status" value="1"/>
</dbReference>
<name>A0ABP4NHT0_9ACTN</name>
<dbReference type="EC" id="3.5.1.28" evidence="2"/>
<dbReference type="PANTHER" id="PTHR30417:SF1">
    <property type="entry name" value="N-ACETYLMURAMOYL-L-ALANINE AMIDASE AMID"/>
    <property type="match status" value="1"/>
</dbReference>
<feature type="chain" id="PRO_5045706655" description="N-acetylmuramoyl-L-alanine amidase" evidence="5">
    <location>
        <begin position="27"/>
        <end position="451"/>
    </location>
</feature>
<dbReference type="Gene3D" id="3.40.80.10">
    <property type="entry name" value="Peptidoglycan recognition protein-like"/>
    <property type="match status" value="1"/>
</dbReference>
<dbReference type="PANTHER" id="PTHR30417">
    <property type="entry name" value="N-ACETYLMURAMOYL-L-ALANINE AMIDASE AMID"/>
    <property type="match status" value="1"/>
</dbReference>
<keyword evidence="5" id="KW-0732">Signal</keyword>
<dbReference type="Pfam" id="PF01510">
    <property type="entry name" value="Amidase_2"/>
    <property type="match status" value="1"/>
</dbReference>
<organism evidence="7 8">
    <name type="scientific">Kribbella lupini</name>
    <dbReference type="NCBI Taxonomy" id="291602"/>
    <lineage>
        <taxon>Bacteria</taxon>
        <taxon>Bacillati</taxon>
        <taxon>Actinomycetota</taxon>
        <taxon>Actinomycetes</taxon>
        <taxon>Propionibacteriales</taxon>
        <taxon>Kribbellaceae</taxon>
        <taxon>Kribbella</taxon>
    </lineage>
</organism>
<comment type="catalytic activity">
    <reaction evidence="1">
        <text>Hydrolyzes the link between N-acetylmuramoyl residues and L-amino acid residues in certain cell-wall glycopeptides.</text>
        <dbReference type="EC" id="3.5.1.28"/>
    </reaction>
</comment>
<keyword evidence="3" id="KW-0378">Hydrolase</keyword>
<evidence type="ECO:0000259" key="6">
    <source>
        <dbReference type="SMART" id="SM00644"/>
    </source>
</evidence>
<dbReference type="SUPFAM" id="SSF53955">
    <property type="entry name" value="Lysozyme-like"/>
    <property type="match status" value="1"/>
</dbReference>
<keyword evidence="8" id="KW-1185">Reference proteome</keyword>
<dbReference type="Gene3D" id="1.10.530.10">
    <property type="match status" value="1"/>
</dbReference>
<evidence type="ECO:0000256" key="5">
    <source>
        <dbReference type="SAM" id="SignalP"/>
    </source>
</evidence>
<sequence>MSHTVPRLVAVLAAGALAFSALPSNAATPVETGSTSTLAKAFKTAATQYDVPRELLVGIGYAESHLDGHDGQPSQANGYGVMHLASNPSNPTMSEAAKLTGLPVEKLAKDGSANVLGAAAVLDAYADQAGLQGQARQDLGKWYEVVAQYSHSADGPTARLYTDEVYRIVGLGVGAEGVSTQPVKVTPDRGKYANVAPLGTRTPSSIQAADYPGAIWNAASTSNYRVGRTAAISTIVIHVTQGSYAGTISWFKNASAQVSAHYVVRSSDGQITQMVAEKDTAWHARSANPYSIGIEHEGWVDQPSWFTDAMYRASAALTRNIADRRGIPKDRTHIKGHSEMPDNDHTDPGPNWNWTYYMQLVNGGNPNPPTYNFTTYGSGVRVRSDAKLSASVVTTLAGPTQVFVTCQKQGDLVTAEGTSNNWWSKLRDQGGYITNIYIDHPDAKLPGVPVC</sequence>
<feature type="signal peptide" evidence="5">
    <location>
        <begin position="1"/>
        <end position="26"/>
    </location>
</feature>
<evidence type="ECO:0000256" key="3">
    <source>
        <dbReference type="ARBA" id="ARBA00022801"/>
    </source>
</evidence>
<evidence type="ECO:0000313" key="8">
    <source>
        <dbReference type="Proteomes" id="UP001500363"/>
    </source>
</evidence>
<keyword evidence="4" id="KW-0961">Cell wall biogenesis/degradation</keyword>